<proteinExistence type="predicted"/>
<organism evidence="1 2">
    <name type="scientific">Paraburkholderia terrae</name>
    <dbReference type="NCBI Taxonomy" id="311230"/>
    <lineage>
        <taxon>Bacteria</taxon>
        <taxon>Pseudomonadati</taxon>
        <taxon>Pseudomonadota</taxon>
        <taxon>Betaproteobacteria</taxon>
        <taxon>Burkholderiales</taxon>
        <taxon>Burkholderiaceae</taxon>
        <taxon>Paraburkholderia</taxon>
    </lineage>
</organism>
<protein>
    <submittedName>
        <fullName evidence="1">Uncharacterized protein</fullName>
    </submittedName>
</protein>
<dbReference type="EMBL" id="AP024957">
    <property type="protein sequence ID" value="BCZ83471.1"/>
    <property type="molecule type" value="Genomic_DNA"/>
</dbReference>
<gene>
    <name evidence="1" type="ORF">PTKU64_71460</name>
</gene>
<dbReference type="Proteomes" id="UP001319874">
    <property type="component" value="Chromosome 3"/>
</dbReference>
<keyword evidence="2" id="KW-1185">Reference proteome</keyword>
<evidence type="ECO:0000313" key="1">
    <source>
        <dbReference type="EMBL" id="BCZ83471.1"/>
    </source>
</evidence>
<evidence type="ECO:0000313" key="2">
    <source>
        <dbReference type="Proteomes" id="UP001319874"/>
    </source>
</evidence>
<reference evidence="1 2" key="1">
    <citation type="journal article" date="2022" name="Front. Microbiol.">
        <title>Identification and characterization of a novel class of self-sufficient cytochrome P450 hydroxylase involved in cyclohexanecarboxylate degradation in Paraburkholderia terrae strain KU-64.</title>
        <authorList>
            <person name="Yamamoto T."/>
            <person name="Hasegawa Y."/>
            <person name="Iwaki H."/>
        </authorList>
    </citation>
    <scope>NUCLEOTIDE SEQUENCE [LARGE SCALE GENOMIC DNA]</scope>
    <source>
        <strain evidence="1 2">KU-64</strain>
    </source>
</reference>
<name>A0ABM7TXT8_9BURK</name>
<accession>A0ABM7TXT8</accession>
<sequence>MRVEIRIAEGHGELHPVGCRYHARFESYERDLISLMLRQKRVRFGEHVQWACDIQGLHTIKYDNGDFHFVTFIDCKHAHG</sequence>